<feature type="domain" description="CRAL-TRIO" evidence="1">
    <location>
        <begin position="545"/>
        <end position="710"/>
    </location>
</feature>
<protein>
    <submittedName>
        <fullName evidence="2">Phosphatidylinositol transfer protein SEC14 and related proteins</fullName>
    </submittedName>
</protein>
<dbReference type="InterPro" id="IPR001251">
    <property type="entry name" value="CRAL-TRIO_dom"/>
</dbReference>
<proteinExistence type="predicted"/>
<dbReference type="RefSeq" id="XP_024579727.1">
    <property type="nucleotide sequence ID" value="XM_024729340.1"/>
</dbReference>
<name>A0A0P1AQ35_PLAHL</name>
<dbReference type="OrthoDB" id="1434354at2759"/>
<evidence type="ECO:0000313" key="2">
    <source>
        <dbReference type="EMBL" id="CEG43358.1"/>
    </source>
</evidence>
<accession>A0A0P1AQ35</accession>
<dbReference type="InterPro" id="IPR051026">
    <property type="entry name" value="PI/PC_transfer"/>
</dbReference>
<dbReference type="Gene3D" id="3.40.525.10">
    <property type="entry name" value="CRAL-TRIO lipid binding domain"/>
    <property type="match status" value="2"/>
</dbReference>
<dbReference type="AlphaFoldDB" id="A0A0P1AQ35"/>
<dbReference type="InterPro" id="IPR036865">
    <property type="entry name" value="CRAL-TRIO_dom_sf"/>
</dbReference>
<dbReference type="STRING" id="4781.A0A0P1AQ35"/>
<organism evidence="2 3">
    <name type="scientific">Plasmopara halstedii</name>
    <name type="common">Downy mildew of sunflower</name>
    <dbReference type="NCBI Taxonomy" id="4781"/>
    <lineage>
        <taxon>Eukaryota</taxon>
        <taxon>Sar</taxon>
        <taxon>Stramenopiles</taxon>
        <taxon>Oomycota</taxon>
        <taxon>Peronosporomycetes</taxon>
        <taxon>Peronosporales</taxon>
        <taxon>Peronosporaceae</taxon>
        <taxon>Plasmopara</taxon>
    </lineage>
</organism>
<dbReference type="PANTHER" id="PTHR45657">
    <property type="entry name" value="CRAL-TRIO DOMAIN-CONTAINING PROTEIN YKL091C-RELATED"/>
    <property type="match status" value="1"/>
</dbReference>
<dbReference type="CDD" id="cd00170">
    <property type="entry name" value="SEC14"/>
    <property type="match status" value="1"/>
</dbReference>
<evidence type="ECO:0000313" key="3">
    <source>
        <dbReference type="Proteomes" id="UP000054928"/>
    </source>
</evidence>
<keyword evidence="3" id="KW-1185">Reference proteome</keyword>
<dbReference type="Proteomes" id="UP000054928">
    <property type="component" value="Unassembled WGS sequence"/>
</dbReference>
<dbReference type="GeneID" id="36408613"/>
<evidence type="ECO:0000259" key="1">
    <source>
        <dbReference type="PROSITE" id="PS50191"/>
    </source>
</evidence>
<dbReference type="OMA" id="GYICCDG"/>
<dbReference type="PROSITE" id="PS50191">
    <property type="entry name" value="CRAL_TRIO"/>
    <property type="match status" value="1"/>
</dbReference>
<reference evidence="3" key="1">
    <citation type="submission" date="2014-09" db="EMBL/GenBank/DDBJ databases">
        <authorList>
            <person name="Sharma Rahul"/>
            <person name="Thines Marco"/>
        </authorList>
    </citation>
    <scope>NUCLEOTIDE SEQUENCE [LARGE SCALE GENOMIC DNA]</scope>
</reference>
<dbReference type="PANTHER" id="PTHR45657:SF61">
    <property type="entry name" value="CRAL-TRIO DOMAIN-CONTAINING PROTEIN"/>
    <property type="match status" value="1"/>
</dbReference>
<sequence length="710" mass="78966">MDAHILRYGQKVRLATYSAYIEDNTVAVLDSGIGFYEKNGRHGILSCVPPLGPKLQQLFTEDEFLVLHPSDQRSHGENVLYGEPLVLVNQHGMVWNNKTGGITGYVGPRPRGVPGEIFVCFTKVPEGVGVIKSSKKDKVNKVERSTIRASFSASSTSDKLSMSEYPETESSPVYFGDTNVAITVVESNRHSQMFNKRLSNFKKPTSRIVGGYICCDGRGTELRFSIWPTKPKIEQISMLNKLITSYQYGQKIALPSALLMSMAKRTDDANVGIKKMADILFRLSNGAEAMLSGAVLHSKVQQHAKPLRSNQDEHESVFELPLRNGPGMLVVQLTGTAPLTVTESFTATNESHRLVPKVKSSTVLFYRVSDVLRRVPVSIFAISYAVLTHYLWGALSTMEDGFCRELVVFVLVILPALYAAVKMDHPFSALFQPPVHEPEVVNDNDYSSPTTNGTLKLIVTEYRFVSGPLKGSCTNGRISRLSLSNVTTSTNEHSITALEATGSVPMRFILAEKGDEAKALERYNETTEWRRAQGVDLLLEKPSPHFNIIKENYPHYYHKRGKKGEPVYYEKPGMINLNALKNAGLTLDDLMHNYLVITEFLWQVIEQDDNCKGISVLDVEGIGITQNVKGMVDDVTREKVIIVRGKKKILEALSERIPVENIPVEYGGTSNGTSEEEDLLFKLMAHVNSVEGTSDTNPIEDILKRKPIKH</sequence>
<dbReference type="EMBL" id="CCYD01000653">
    <property type="protein sequence ID" value="CEG43358.1"/>
    <property type="molecule type" value="Genomic_DNA"/>
</dbReference>
<dbReference type="SUPFAM" id="SSF52087">
    <property type="entry name" value="CRAL/TRIO domain"/>
    <property type="match status" value="1"/>
</dbReference>